<evidence type="ECO:0000313" key="1">
    <source>
        <dbReference type="Proteomes" id="UP000887580"/>
    </source>
</evidence>
<evidence type="ECO:0000313" key="2">
    <source>
        <dbReference type="WBParaSite" id="PS1159_v2.g1693.t2"/>
    </source>
</evidence>
<sequence>MSASFRSPKKTSELEPSLIQQIEEYVQASVVSQFCFIKMFAAVRSPKKTSELEPSLIQHIEEYVQASVNKHFAGLDGKIDGIFEVVNKLDETTRSELREIKSLLNHSKSEATTPKSPETPDLLQKQPPPFSFDASPKDAQPTIGKTRLLASSDMSSPKEPINSAENGSHLSDFVFDSSNPVKPGEANYVSEFESVSEELPPATKSSSDTAAANSDIDYNDEASNKSIDDVRGFFCYSNSTPKRKEKPEKKLPESPSTPHASPLEPLKEREKESEKLVENVVEEIGKEGDYCSDDAISDSNGSFSSTQQNLPFVVTHCSLDNENESIDSDTEDEKYSTQKHCYCQ</sequence>
<proteinExistence type="predicted"/>
<name>A0AC35FHG0_9BILA</name>
<protein>
    <submittedName>
        <fullName evidence="2">Uncharacterized protein</fullName>
    </submittedName>
</protein>
<reference evidence="2" key="1">
    <citation type="submission" date="2022-11" db="UniProtKB">
        <authorList>
            <consortium name="WormBaseParasite"/>
        </authorList>
    </citation>
    <scope>IDENTIFICATION</scope>
</reference>
<organism evidence="1 2">
    <name type="scientific">Panagrolaimus sp. PS1159</name>
    <dbReference type="NCBI Taxonomy" id="55785"/>
    <lineage>
        <taxon>Eukaryota</taxon>
        <taxon>Metazoa</taxon>
        <taxon>Ecdysozoa</taxon>
        <taxon>Nematoda</taxon>
        <taxon>Chromadorea</taxon>
        <taxon>Rhabditida</taxon>
        <taxon>Tylenchina</taxon>
        <taxon>Panagrolaimomorpha</taxon>
        <taxon>Panagrolaimoidea</taxon>
        <taxon>Panagrolaimidae</taxon>
        <taxon>Panagrolaimus</taxon>
    </lineage>
</organism>
<dbReference type="WBParaSite" id="PS1159_v2.g1693.t2">
    <property type="protein sequence ID" value="PS1159_v2.g1693.t2"/>
    <property type="gene ID" value="PS1159_v2.g1693"/>
</dbReference>
<dbReference type="Proteomes" id="UP000887580">
    <property type="component" value="Unplaced"/>
</dbReference>
<accession>A0AC35FHG0</accession>